<evidence type="ECO:0000313" key="11">
    <source>
        <dbReference type="EMBL" id="ORX80422.1"/>
    </source>
</evidence>
<dbReference type="InterPro" id="IPR017978">
    <property type="entry name" value="GPCR_3_C"/>
</dbReference>
<keyword evidence="3" id="KW-0813">Transport</keyword>
<feature type="signal peptide" evidence="9">
    <location>
        <begin position="1"/>
        <end position="21"/>
    </location>
</feature>
<keyword evidence="7 8" id="KW-0472">Membrane</keyword>
<dbReference type="Pfam" id="PF00003">
    <property type="entry name" value="7tm_3"/>
    <property type="match status" value="1"/>
</dbReference>
<dbReference type="Proteomes" id="UP000193944">
    <property type="component" value="Unassembled WGS sequence"/>
</dbReference>
<evidence type="ECO:0000256" key="3">
    <source>
        <dbReference type="ARBA" id="ARBA00022448"/>
    </source>
</evidence>
<evidence type="ECO:0000256" key="7">
    <source>
        <dbReference type="ARBA" id="ARBA00023136"/>
    </source>
</evidence>
<evidence type="ECO:0000256" key="6">
    <source>
        <dbReference type="ARBA" id="ARBA00022989"/>
    </source>
</evidence>
<feature type="transmembrane region" description="Helical" evidence="8">
    <location>
        <begin position="430"/>
        <end position="452"/>
    </location>
</feature>
<dbReference type="InterPro" id="IPR006059">
    <property type="entry name" value="SBP"/>
</dbReference>
<feature type="transmembrane region" description="Helical" evidence="8">
    <location>
        <begin position="498"/>
        <end position="519"/>
    </location>
</feature>
<dbReference type="SUPFAM" id="SSF53850">
    <property type="entry name" value="Periplasmic binding protein-like II"/>
    <property type="match status" value="1"/>
</dbReference>
<comment type="similarity">
    <text evidence="2">Belongs to the bacterial solute-binding protein 1 family.</text>
</comment>
<dbReference type="STRING" id="1754192.A0A1Y1X3Z0"/>
<evidence type="ECO:0000256" key="9">
    <source>
        <dbReference type="SAM" id="SignalP"/>
    </source>
</evidence>
<dbReference type="InterPro" id="IPR050490">
    <property type="entry name" value="Bact_solute-bd_prot1"/>
</dbReference>
<keyword evidence="5 9" id="KW-0732">Signal</keyword>
<dbReference type="Pfam" id="PF13416">
    <property type="entry name" value="SBP_bac_8"/>
    <property type="match status" value="1"/>
</dbReference>
<dbReference type="EMBL" id="MCFG01000146">
    <property type="protein sequence ID" value="ORX80422.1"/>
    <property type="molecule type" value="Genomic_DNA"/>
</dbReference>
<comment type="caution">
    <text evidence="11">The sequence shown here is derived from an EMBL/GenBank/DDBJ whole genome shotgun (WGS) entry which is preliminary data.</text>
</comment>
<feature type="transmembrane region" description="Helical" evidence="8">
    <location>
        <begin position="614"/>
        <end position="634"/>
    </location>
</feature>
<proteinExistence type="inferred from homology"/>
<feature type="transmembrane region" description="Helical" evidence="8">
    <location>
        <begin position="464"/>
        <end position="486"/>
    </location>
</feature>
<dbReference type="PANTHER" id="PTHR43649:SF34">
    <property type="entry name" value="ABC TRANSPORTER PERIPLASMIC-BINDING PROTEIN YCJN-RELATED"/>
    <property type="match status" value="1"/>
</dbReference>
<comment type="subcellular location">
    <subcellularLocation>
        <location evidence="1">Membrane</location>
        <topology evidence="1">Multi-pass membrane protein</topology>
    </subcellularLocation>
</comment>
<feature type="transmembrane region" description="Helical" evidence="8">
    <location>
        <begin position="531"/>
        <end position="553"/>
    </location>
</feature>
<dbReference type="GO" id="GO:0016020">
    <property type="term" value="C:membrane"/>
    <property type="evidence" value="ECO:0007669"/>
    <property type="project" value="UniProtKB-SubCell"/>
</dbReference>
<dbReference type="GO" id="GO:0004930">
    <property type="term" value="F:G protein-coupled receptor activity"/>
    <property type="evidence" value="ECO:0007669"/>
    <property type="project" value="InterPro"/>
</dbReference>
<evidence type="ECO:0000256" key="8">
    <source>
        <dbReference type="SAM" id="Phobius"/>
    </source>
</evidence>
<evidence type="ECO:0000259" key="10">
    <source>
        <dbReference type="Pfam" id="PF00003"/>
    </source>
</evidence>
<feature type="transmembrane region" description="Helical" evidence="8">
    <location>
        <begin position="646"/>
        <end position="666"/>
    </location>
</feature>
<dbReference type="Gene3D" id="3.40.190.10">
    <property type="entry name" value="Periplasmic binding protein-like II"/>
    <property type="match status" value="1"/>
</dbReference>
<dbReference type="OrthoDB" id="2157358at2759"/>
<feature type="transmembrane region" description="Helical" evidence="8">
    <location>
        <begin position="581"/>
        <end position="602"/>
    </location>
</feature>
<organism evidence="11 12">
    <name type="scientific">Anaeromyces robustus</name>
    <dbReference type="NCBI Taxonomy" id="1754192"/>
    <lineage>
        <taxon>Eukaryota</taxon>
        <taxon>Fungi</taxon>
        <taxon>Fungi incertae sedis</taxon>
        <taxon>Chytridiomycota</taxon>
        <taxon>Chytridiomycota incertae sedis</taxon>
        <taxon>Neocallimastigomycetes</taxon>
        <taxon>Neocallimastigales</taxon>
        <taxon>Neocallimastigaceae</taxon>
        <taxon>Anaeromyces</taxon>
    </lineage>
</organism>
<evidence type="ECO:0000313" key="12">
    <source>
        <dbReference type="Proteomes" id="UP000193944"/>
    </source>
</evidence>
<evidence type="ECO:0000256" key="1">
    <source>
        <dbReference type="ARBA" id="ARBA00004141"/>
    </source>
</evidence>
<protein>
    <submittedName>
        <fullName evidence="11">Periplasmic binding protein-like II</fullName>
    </submittedName>
</protein>
<evidence type="ECO:0000256" key="2">
    <source>
        <dbReference type="ARBA" id="ARBA00008520"/>
    </source>
</evidence>
<reference evidence="11 12" key="1">
    <citation type="submission" date="2016-08" db="EMBL/GenBank/DDBJ databases">
        <title>A Parts List for Fungal Cellulosomes Revealed by Comparative Genomics.</title>
        <authorList>
            <consortium name="DOE Joint Genome Institute"/>
            <person name="Haitjema C.H."/>
            <person name="Gilmore S.P."/>
            <person name="Henske J.K."/>
            <person name="Solomon K.V."/>
            <person name="De Groot R."/>
            <person name="Kuo A."/>
            <person name="Mondo S.J."/>
            <person name="Salamov A.A."/>
            <person name="Labutti K."/>
            <person name="Zhao Z."/>
            <person name="Chiniquy J."/>
            <person name="Barry K."/>
            <person name="Brewer H.M."/>
            <person name="Purvine S.O."/>
            <person name="Wright A.T."/>
            <person name="Boxma B."/>
            <person name="Van Alen T."/>
            <person name="Hackstein J.H."/>
            <person name="Baker S.E."/>
            <person name="Grigoriev I.V."/>
            <person name="O'Malley M.A."/>
        </authorList>
    </citation>
    <scope>NUCLEOTIDE SEQUENCE [LARGE SCALE GENOMIC DNA]</scope>
    <source>
        <strain evidence="11 12">S4</strain>
    </source>
</reference>
<feature type="domain" description="G-protein coupled receptors family 3 profile" evidence="10">
    <location>
        <begin position="431"/>
        <end position="643"/>
    </location>
</feature>
<keyword evidence="6 8" id="KW-1133">Transmembrane helix</keyword>
<dbReference type="PANTHER" id="PTHR43649">
    <property type="entry name" value="ARABINOSE-BINDING PROTEIN-RELATED"/>
    <property type="match status" value="1"/>
</dbReference>
<accession>A0A1Y1X3Z0</accession>
<evidence type="ECO:0000256" key="5">
    <source>
        <dbReference type="ARBA" id="ARBA00022729"/>
    </source>
</evidence>
<sequence length="735" mass="85941">MNIRILISAILLWINIKLTQAIKITGLALAYPDEVSYYNIMVKEFNNYAVKTDLDISLDLTIITPNNFTVELNNFSSLMDYLLNRKSRKYDLYFYYGLYNKKYGKHFLNLDGKLPEGHLDPYDQGIINSTCIYDNHLIGLPVTIDIDVLYSNTKYLKKYNMKIPKTWDELIEISKYIIDEEKKNNNYELKAFNGLLDESEEGILFIYQMIHSYRKTIDSVHPELRSEETTNALKKMKQLLEELSSVSRFLSEDLIFDNFDSGNSLFIKYWYSNYTTLYDATYVPGWRDGITGTVISTYNIAINKYSDKKKQDAAFEALKFATSKDFQKKMLIEEGIYSAMKVLYEDDDVCKVTDCQLFRDGQPLVVFDIENEKDIKLFNLNVDEYLRKYQSYIYDYLYNDESLSKALKNIEDMTKYYKISVNPKETKTGLFIAIIFTIITIIMGLSLIYLAIKKYYMYFLYLPVDFWIISVFGCFIAMCSVLTLYGEVTSLKCHLRRVLLSFGFTINITPILYELIVCLYDDNQIFNMIRIHKYIFIFIFFIIESILCILLGLSPYDKKNIFVDKGENFQKCKMNKSFGKVIQSLLLAFEIVLILLTLLFIFLQWNIKRTKRQVRYIFSAIFIDIMAFILFYVFENVLIKDYTAYSIVLAIDLFILPVTNFLFIYANQILLIYFGNDESYISYNNSSKGSKENRFGSSDTGTDYSNKGSLVNNYSSSNINLPTKLMKYHNRVSIG</sequence>
<evidence type="ECO:0000256" key="4">
    <source>
        <dbReference type="ARBA" id="ARBA00022692"/>
    </source>
</evidence>
<dbReference type="AlphaFoldDB" id="A0A1Y1X3Z0"/>
<name>A0A1Y1X3Z0_9FUNG</name>
<feature type="chain" id="PRO_5012146666" evidence="9">
    <location>
        <begin position="22"/>
        <end position="735"/>
    </location>
</feature>
<keyword evidence="12" id="KW-1185">Reference proteome</keyword>
<keyword evidence="4 8" id="KW-0812">Transmembrane</keyword>
<reference evidence="11 12" key="2">
    <citation type="submission" date="2016-08" db="EMBL/GenBank/DDBJ databases">
        <title>Pervasive Adenine N6-methylation of Active Genes in Fungi.</title>
        <authorList>
            <consortium name="DOE Joint Genome Institute"/>
            <person name="Mondo S.J."/>
            <person name="Dannebaum R.O."/>
            <person name="Kuo R.C."/>
            <person name="Labutti K."/>
            <person name="Haridas S."/>
            <person name="Kuo A."/>
            <person name="Salamov A."/>
            <person name="Ahrendt S.R."/>
            <person name="Lipzen A."/>
            <person name="Sullivan W."/>
            <person name="Andreopoulos W.B."/>
            <person name="Clum A."/>
            <person name="Lindquist E."/>
            <person name="Daum C."/>
            <person name="Ramamoorthy G.K."/>
            <person name="Gryganskyi A."/>
            <person name="Culley D."/>
            <person name="Magnuson J.K."/>
            <person name="James T.Y."/>
            <person name="O'Malley M.A."/>
            <person name="Stajich J.E."/>
            <person name="Spatafora J.W."/>
            <person name="Visel A."/>
            <person name="Grigoriev I.V."/>
        </authorList>
    </citation>
    <scope>NUCLEOTIDE SEQUENCE [LARGE SCALE GENOMIC DNA]</scope>
    <source>
        <strain evidence="11 12">S4</strain>
    </source>
</reference>
<gene>
    <name evidence="11" type="ORF">BCR32DRAFT_293866</name>
</gene>